<reference evidence="1 2" key="1">
    <citation type="journal article" date="2022" name="Genome Biol. Evol.">
        <title>The Spruce Budworm Genome: Reconstructing the Evolutionary History of Antifreeze Proteins.</title>
        <authorList>
            <person name="Beliveau C."/>
            <person name="Gagne P."/>
            <person name="Picq S."/>
            <person name="Vernygora O."/>
            <person name="Keeling C.I."/>
            <person name="Pinkney K."/>
            <person name="Doucet D."/>
            <person name="Wen F."/>
            <person name="Johnston J.S."/>
            <person name="Maaroufi H."/>
            <person name="Boyle B."/>
            <person name="Laroche J."/>
            <person name="Dewar K."/>
            <person name="Juretic N."/>
            <person name="Blackburn G."/>
            <person name="Nisole A."/>
            <person name="Brunet B."/>
            <person name="Brandao M."/>
            <person name="Lumley L."/>
            <person name="Duan J."/>
            <person name="Quan G."/>
            <person name="Lucarotti C.J."/>
            <person name="Roe A.D."/>
            <person name="Sperling F.A.H."/>
            <person name="Levesque R.C."/>
            <person name="Cusson M."/>
        </authorList>
    </citation>
    <scope>NUCLEOTIDE SEQUENCE [LARGE SCALE GENOMIC DNA]</scope>
    <source>
        <strain evidence="1">Glfc:IPQL:Cfum</strain>
    </source>
</reference>
<comment type="caution">
    <text evidence="1">The sequence shown here is derived from an EMBL/GenBank/DDBJ whole genome shotgun (WGS) entry which is preliminary data.</text>
</comment>
<organism evidence="1 2">
    <name type="scientific">Choristoneura fumiferana</name>
    <name type="common">Spruce budworm moth</name>
    <name type="synonym">Archips fumiferana</name>
    <dbReference type="NCBI Taxonomy" id="7141"/>
    <lineage>
        <taxon>Eukaryota</taxon>
        <taxon>Metazoa</taxon>
        <taxon>Ecdysozoa</taxon>
        <taxon>Arthropoda</taxon>
        <taxon>Hexapoda</taxon>
        <taxon>Insecta</taxon>
        <taxon>Pterygota</taxon>
        <taxon>Neoptera</taxon>
        <taxon>Endopterygota</taxon>
        <taxon>Lepidoptera</taxon>
        <taxon>Glossata</taxon>
        <taxon>Ditrysia</taxon>
        <taxon>Tortricoidea</taxon>
        <taxon>Tortricidae</taxon>
        <taxon>Tortricinae</taxon>
        <taxon>Choristoneura</taxon>
    </lineage>
</organism>
<sequence length="144" mass="15701">MSREAAAADMCRLGCLTLEEQSSARANVPTERATTRNWSVCRSVRPCAGVHTSVSSSASLSSDSVSLSSVTVHLPRMCVAGRVSTCRERNSSRCFAWCRCLGASPSVPGELEDKMPRSVWEAECIGFERSHQSLCLTRVTAWTR</sequence>
<evidence type="ECO:0000313" key="1">
    <source>
        <dbReference type="EMBL" id="KAI8424868.1"/>
    </source>
</evidence>
<dbReference type="EMBL" id="CM046111">
    <property type="protein sequence ID" value="KAI8424868.1"/>
    <property type="molecule type" value="Genomic_DNA"/>
</dbReference>
<accession>A0ACC0JL41</accession>
<protein>
    <submittedName>
        <fullName evidence="1">Uncharacterized protein</fullName>
    </submittedName>
</protein>
<gene>
    <name evidence="1" type="ORF">MSG28_006789</name>
</gene>
<name>A0ACC0JL41_CHOFU</name>
<evidence type="ECO:0000313" key="2">
    <source>
        <dbReference type="Proteomes" id="UP001064048"/>
    </source>
</evidence>
<keyword evidence="2" id="KW-1185">Reference proteome</keyword>
<proteinExistence type="predicted"/>
<dbReference type="Proteomes" id="UP001064048">
    <property type="component" value="Chromosome 11"/>
</dbReference>